<reference evidence="5" key="1">
    <citation type="submission" date="2021-03" db="EMBL/GenBank/DDBJ databases">
        <title>Leucobacter chromiisoli sp. nov., isolated from chromium-containing soil of chemical plant.</title>
        <authorList>
            <person name="Xu Z."/>
        </authorList>
    </citation>
    <scope>NUCLEOTIDE SEQUENCE</scope>
    <source>
        <strain evidence="5">K 70/01</strain>
    </source>
</reference>
<dbReference type="GO" id="GO:0006355">
    <property type="term" value="P:regulation of DNA-templated transcription"/>
    <property type="evidence" value="ECO:0007669"/>
    <property type="project" value="InterPro"/>
</dbReference>
<dbReference type="PANTHER" id="PTHR44688:SF16">
    <property type="entry name" value="DNA-BINDING TRANSCRIPTIONAL ACTIVATOR DEVR_DOSR"/>
    <property type="match status" value="1"/>
</dbReference>
<dbReference type="InterPro" id="IPR027417">
    <property type="entry name" value="P-loop_NTPase"/>
</dbReference>
<comment type="caution">
    <text evidence="5">The sequence shown here is derived from an EMBL/GenBank/DDBJ whole genome shotgun (WGS) entry which is preliminary data.</text>
</comment>
<dbReference type="PROSITE" id="PS50043">
    <property type="entry name" value="HTH_LUXR_2"/>
    <property type="match status" value="1"/>
</dbReference>
<sequence>MGESGIGKTHVLNTLATQWSASGRPALRLSCRAGREAIRIAESTPTEAALFIDDFEYIEPELLAALAERFSEGGVSVSAVQNGHATNQLAESVSEVMQDIPALLADWDRWLHLRLDPMTDAEIERLVHERSEHLVDSVTMSMIVQLARGRPGWATDLLMLAEHGLLVDDLRSTIDTRGLRELHLVSLREAALNVGPLPEQAAAAAVVLSELDPLDQTQAGDLTDSQSVHELLSRGVIVLDEATQLLSVPPFLAAAVRTQAPPVMLDHARQSAAERLLLQETLGIPLSSADSLFCARFAASGSFSDAPGAASALRAVLRRTTEELVAFGREGSARALLLRSAGLGMQLDGAFGARAMSVIGGPKHGLVKLPSPSAEAAEVPRPERLASVFLRSILESESGLATLRSASDDEEAGEDATVLRLFRLWNATGSIADEMPFIRQVARDDRAPDLQLIAAALFKFELLWNGHQPAPADYTRFLHLLERAGFTEEADSRDLIDTAVVSYAMTLLLSDNYRSRAEELTSLVNSLPRADLHRRWLTHLLATATAVTAGHAERSLMEWSGFEQRTPRFLPRRLRERISAVTRILEQATAYAQKSPKERRWTAATERSSARETRWNLHHLFAYLLGQTERLPQLDTPPDEQKHLRILALMHEHTTASAQQNPAALQRVAHKLTEASLPGPALTALRETRAILVKRRASGAATRCDRQIAEVRVQMLREVPWLRDEDLPQGSAASLTPREVEAARLAARGLSNLEISRRLDCSIRTVESHLSQARAKLGLASRQDLRLHPGLAS</sequence>
<evidence type="ECO:0000313" key="5">
    <source>
        <dbReference type="EMBL" id="MBO2989492.1"/>
    </source>
</evidence>
<evidence type="ECO:0000259" key="4">
    <source>
        <dbReference type="PROSITE" id="PS50043"/>
    </source>
</evidence>
<keyword evidence="3" id="KW-0804">Transcription</keyword>
<keyword evidence="6" id="KW-1185">Reference proteome</keyword>
<dbReference type="SUPFAM" id="SSF46894">
    <property type="entry name" value="C-terminal effector domain of the bipartite response regulators"/>
    <property type="match status" value="1"/>
</dbReference>
<dbReference type="PANTHER" id="PTHR44688">
    <property type="entry name" value="DNA-BINDING TRANSCRIPTIONAL ACTIVATOR DEVR_DOSR"/>
    <property type="match status" value="1"/>
</dbReference>
<dbReference type="SMART" id="SM00421">
    <property type="entry name" value="HTH_LUXR"/>
    <property type="match status" value="1"/>
</dbReference>
<dbReference type="CDD" id="cd06170">
    <property type="entry name" value="LuxR_C_like"/>
    <property type="match status" value="1"/>
</dbReference>
<keyword evidence="2" id="KW-0238">DNA-binding</keyword>
<dbReference type="Pfam" id="PF00196">
    <property type="entry name" value="GerE"/>
    <property type="match status" value="1"/>
</dbReference>
<accession>A0A939QC68</accession>
<dbReference type="AlphaFoldDB" id="A0A939QC68"/>
<evidence type="ECO:0000256" key="2">
    <source>
        <dbReference type="ARBA" id="ARBA00023125"/>
    </source>
</evidence>
<organism evidence="5 6">
    <name type="scientific">Leucobacter tardus</name>
    <dbReference type="NCBI Taxonomy" id="501483"/>
    <lineage>
        <taxon>Bacteria</taxon>
        <taxon>Bacillati</taxon>
        <taxon>Actinomycetota</taxon>
        <taxon>Actinomycetes</taxon>
        <taxon>Micrococcales</taxon>
        <taxon>Microbacteriaceae</taxon>
        <taxon>Leucobacter</taxon>
    </lineage>
</organism>
<dbReference type="Proteomes" id="UP000668403">
    <property type="component" value="Unassembled WGS sequence"/>
</dbReference>
<evidence type="ECO:0000256" key="1">
    <source>
        <dbReference type="ARBA" id="ARBA00023015"/>
    </source>
</evidence>
<protein>
    <recommendedName>
        <fullName evidence="4">HTH luxR-type domain-containing protein</fullName>
    </recommendedName>
</protein>
<feature type="domain" description="HTH luxR-type" evidence="4">
    <location>
        <begin position="728"/>
        <end position="793"/>
    </location>
</feature>
<keyword evidence="1" id="KW-0805">Transcription regulation</keyword>
<dbReference type="SUPFAM" id="SSF52540">
    <property type="entry name" value="P-loop containing nucleoside triphosphate hydrolases"/>
    <property type="match status" value="1"/>
</dbReference>
<dbReference type="InterPro" id="IPR036388">
    <property type="entry name" value="WH-like_DNA-bd_sf"/>
</dbReference>
<dbReference type="InterPro" id="IPR016032">
    <property type="entry name" value="Sig_transdc_resp-reg_C-effctor"/>
</dbReference>
<evidence type="ECO:0000256" key="3">
    <source>
        <dbReference type="ARBA" id="ARBA00023163"/>
    </source>
</evidence>
<dbReference type="EMBL" id="JAGFBF010000004">
    <property type="protein sequence ID" value="MBO2989492.1"/>
    <property type="molecule type" value="Genomic_DNA"/>
</dbReference>
<dbReference type="GO" id="GO:0003677">
    <property type="term" value="F:DNA binding"/>
    <property type="evidence" value="ECO:0007669"/>
    <property type="project" value="UniProtKB-KW"/>
</dbReference>
<dbReference type="InterPro" id="IPR000792">
    <property type="entry name" value="Tscrpt_reg_LuxR_C"/>
</dbReference>
<dbReference type="PRINTS" id="PR00038">
    <property type="entry name" value="HTHLUXR"/>
</dbReference>
<proteinExistence type="predicted"/>
<dbReference type="RefSeq" id="WP_208237774.1">
    <property type="nucleotide sequence ID" value="NZ_BAAAQU010000001.1"/>
</dbReference>
<name>A0A939QC68_9MICO</name>
<evidence type="ECO:0000313" key="6">
    <source>
        <dbReference type="Proteomes" id="UP000668403"/>
    </source>
</evidence>
<gene>
    <name evidence="5" type="ORF">J4H85_05720</name>
</gene>
<dbReference type="Gene3D" id="1.10.10.10">
    <property type="entry name" value="Winged helix-like DNA-binding domain superfamily/Winged helix DNA-binding domain"/>
    <property type="match status" value="1"/>
</dbReference>